<keyword evidence="8" id="KW-1185">Reference proteome</keyword>
<dbReference type="Gene3D" id="3.40.50.300">
    <property type="entry name" value="P-loop containing nucleotide triphosphate hydrolases"/>
    <property type="match status" value="1"/>
</dbReference>
<organism evidence="7 8">
    <name type="scientific">Candida boidinii</name>
    <name type="common">Yeast</name>
    <dbReference type="NCBI Taxonomy" id="5477"/>
    <lineage>
        <taxon>Eukaryota</taxon>
        <taxon>Fungi</taxon>
        <taxon>Dikarya</taxon>
        <taxon>Ascomycota</taxon>
        <taxon>Saccharomycotina</taxon>
        <taxon>Pichiomycetes</taxon>
        <taxon>Pichiales</taxon>
        <taxon>Pichiaceae</taxon>
        <taxon>Ogataea</taxon>
        <taxon>Ogataea/Candida clade</taxon>
    </lineage>
</organism>
<accession>A0A9W6WJK1</accession>
<protein>
    <recommendedName>
        <fullName evidence="5">GPN-loop GTPase 2</fullName>
    </recommendedName>
</protein>
<evidence type="ECO:0000256" key="6">
    <source>
        <dbReference type="SAM" id="MobiDB-lite"/>
    </source>
</evidence>
<dbReference type="EMBL" id="BSXN01001725">
    <property type="protein sequence ID" value="GME74241.1"/>
    <property type="molecule type" value="Genomic_DNA"/>
</dbReference>
<dbReference type="GO" id="GO:0003924">
    <property type="term" value="F:GTPase activity"/>
    <property type="evidence" value="ECO:0007669"/>
    <property type="project" value="TreeGrafter"/>
</dbReference>
<sequence length="271" mass="32104">MNKIFTTLIKELDFRLCVVSLIECVNIMVPSNYISSLLLSLRTMLQMDLPQVNVFTKIDLIKGYIDSEKMSKVSRKDYKRKTGEDDHDDHDSHTHYEHGDQSEGLPFDLQYYADVQDLSYLTPYVMTEENNSRKLFFKDKYQRLTELIAELIEDFGLLKFEVLSIEDKFSMIKLLKIIDKSNGYIFGSSEIGGDTIWKDIMEEGYDNEWEDIDIQERWVDNKEEYDELEGEKRKELEEYLQNAPEEEKHSVELDAEKEWELALKEWESKQI</sequence>
<evidence type="ECO:0000256" key="5">
    <source>
        <dbReference type="RuleBase" id="RU365059"/>
    </source>
</evidence>
<comment type="function">
    <text evidence="5">Small GTPase required for proper localization of RNA polymerase II and III (RNAPII and RNAPIII). May act at an RNAP assembly step prior to nuclear import.</text>
</comment>
<keyword evidence="2 5" id="KW-0547">Nucleotide-binding</keyword>
<evidence type="ECO:0000256" key="3">
    <source>
        <dbReference type="ARBA" id="ARBA00022801"/>
    </source>
</evidence>
<proteinExistence type="inferred from homology"/>
<comment type="caution">
    <text evidence="7">The sequence shown here is derived from an EMBL/GenBank/DDBJ whole genome shotgun (WGS) entry which is preliminary data.</text>
</comment>
<comment type="similarity">
    <text evidence="1 5">Belongs to the GPN-loop GTPase family.</text>
</comment>
<dbReference type="PANTHER" id="PTHR21231">
    <property type="entry name" value="XPA-BINDING PROTEIN 1-RELATED"/>
    <property type="match status" value="1"/>
</dbReference>
<dbReference type="AlphaFoldDB" id="A0A9W6WJK1"/>
<feature type="compositionally biased region" description="Basic and acidic residues" evidence="6">
    <location>
        <begin position="76"/>
        <end position="101"/>
    </location>
</feature>
<evidence type="ECO:0000256" key="2">
    <source>
        <dbReference type="ARBA" id="ARBA00022741"/>
    </source>
</evidence>
<reference evidence="7" key="1">
    <citation type="submission" date="2023-04" db="EMBL/GenBank/DDBJ databases">
        <title>Candida boidinii NBRC 10035.</title>
        <authorList>
            <person name="Ichikawa N."/>
            <person name="Sato H."/>
            <person name="Tonouchi N."/>
        </authorList>
    </citation>
    <scope>NUCLEOTIDE SEQUENCE</scope>
    <source>
        <strain evidence="7">NBRC 10035</strain>
    </source>
</reference>
<evidence type="ECO:0000313" key="8">
    <source>
        <dbReference type="Proteomes" id="UP001165120"/>
    </source>
</evidence>
<dbReference type="GO" id="GO:0005525">
    <property type="term" value="F:GTP binding"/>
    <property type="evidence" value="ECO:0007669"/>
    <property type="project" value="UniProtKB-KW"/>
</dbReference>
<evidence type="ECO:0000256" key="4">
    <source>
        <dbReference type="ARBA" id="ARBA00023134"/>
    </source>
</evidence>
<dbReference type="PANTHER" id="PTHR21231:SF3">
    <property type="entry name" value="GPN-LOOP GTPASE 2"/>
    <property type="match status" value="1"/>
</dbReference>
<feature type="region of interest" description="Disordered" evidence="6">
    <location>
        <begin position="76"/>
        <end position="103"/>
    </location>
</feature>
<comment type="subunit">
    <text evidence="5">Binds to RNA polymerase II (RNAPII).</text>
</comment>
<gene>
    <name evidence="7" type="ORF">Cboi02_000434300</name>
</gene>
<name>A0A9W6WJK1_CANBO</name>
<evidence type="ECO:0000256" key="1">
    <source>
        <dbReference type="ARBA" id="ARBA00005290"/>
    </source>
</evidence>
<evidence type="ECO:0000313" key="7">
    <source>
        <dbReference type="EMBL" id="GME74241.1"/>
    </source>
</evidence>
<keyword evidence="3 5" id="KW-0378">Hydrolase</keyword>
<dbReference type="InterPro" id="IPR004130">
    <property type="entry name" value="Gpn"/>
</dbReference>
<dbReference type="Pfam" id="PF03029">
    <property type="entry name" value="ATP_bind_1"/>
    <property type="match status" value="1"/>
</dbReference>
<keyword evidence="4 5" id="KW-0342">GTP-binding</keyword>
<dbReference type="Proteomes" id="UP001165120">
    <property type="component" value="Unassembled WGS sequence"/>
</dbReference>
<dbReference type="InterPro" id="IPR027417">
    <property type="entry name" value="P-loop_NTPase"/>
</dbReference>
<dbReference type="SUPFAM" id="SSF52540">
    <property type="entry name" value="P-loop containing nucleoside triphosphate hydrolases"/>
    <property type="match status" value="1"/>
</dbReference>
<dbReference type="GO" id="GO:0005737">
    <property type="term" value="C:cytoplasm"/>
    <property type="evidence" value="ECO:0007669"/>
    <property type="project" value="TreeGrafter"/>
</dbReference>